<reference evidence="1" key="1">
    <citation type="submission" date="2020-08" db="EMBL/GenBank/DDBJ databases">
        <title>Multicomponent nature underlies the extraordinary mechanical properties of spider dragline silk.</title>
        <authorList>
            <person name="Kono N."/>
            <person name="Nakamura H."/>
            <person name="Mori M."/>
            <person name="Yoshida Y."/>
            <person name="Ohtoshi R."/>
            <person name="Malay A.D."/>
            <person name="Moran D.A.P."/>
            <person name="Tomita M."/>
            <person name="Numata K."/>
            <person name="Arakawa K."/>
        </authorList>
    </citation>
    <scope>NUCLEOTIDE SEQUENCE</scope>
</reference>
<proteinExistence type="predicted"/>
<sequence>MTDCLSNGEAAFHVCVGCETSMIALSRVARGSFLIGRCVNVVASVPGMNKIRKTPAGLDCPTVLLSEEFIGVDDDNVCTAKTMADKDILEFVQSSKNIIDADSVGENEMNNAAPVLTSSKM</sequence>
<name>A0A8X6SZ24_TRICX</name>
<organism evidence="1 2">
    <name type="scientific">Trichonephila clavipes</name>
    <name type="common">Golden silk orbweaver</name>
    <name type="synonym">Nephila clavipes</name>
    <dbReference type="NCBI Taxonomy" id="2585209"/>
    <lineage>
        <taxon>Eukaryota</taxon>
        <taxon>Metazoa</taxon>
        <taxon>Ecdysozoa</taxon>
        <taxon>Arthropoda</taxon>
        <taxon>Chelicerata</taxon>
        <taxon>Arachnida</taxon>
        <taxon>Araneae</taxon>
        <taxon>Araneomorphae</taxon>
        <taxon>Entelegynae</taxon>
        <taxon>Araneoidea</taxon>
        <taxon>Nephilidae</taxon>
        <taxon>Trichonephila</taxon>
    </lineage>
</organism>
<comment type="caution">
    <text evidence="1">The sequence shown here is derived from an EMBL/GenBank/DDBJ whole genome shotgun (WGS) entry which is preliminary data.</text>
</comment>
<keyword evidence="2" id="KW-1185">Reference proteome</keyword>
<accession>A0A8X6SZ24</accession>
<dbReference type="EMBL" id="BMAU01021334">
    <property type="protein sequence ID" value="GFY15423.1"/>
    <property type="molecule type" value="Genomic_DNA"/>
</dbReference>
<gene>
    <name evidence="1" type="ORF">TNCV_1572341</name>
</gene>
<protein>
    <submittedName>
        <fullName evidence="1">Uncharacterized protein</fullName>
    </submittedName>
</protein>
<evidence type="ECO:0000313" key="1">
    <source>
        <dbReference type="EMBL" id="GFY15423.1"/>
    </source>
</evidence>
<evidence type="ECO:0000313" key="2">
    <source>
        <dbReference type="Proteomes" id="UP000887159"/>
    </source>
</evidence>
<dbReference type="Proteomes" id="UP000887159">
    <property type="component" value="Unassembled WGS sequence"/>
</dbReference>
<dbReference type="AlphaFoldDB" id="A0A8X6SZ24"/>